<proteinExistence type="predicted"/>
<accession>A0AAD5G3B6</accession>
<feature type="region of interest" description="Disordered" evidence="1">
    <location>
        <begin position="163"/>
        <end position="183"/>
    </location>
</feature>
<evidence type="ECO:0000256" key="1">
    <source>
        <dbReference type="SAM" id="MobiDB-lite"/>
    </source>
</evidence>
<comment type="caution">
    <text evidence="2">The sequence shown here is derived from an EMBL/GenBank/DDBJ whole genome shotgun (WGS) entry which is preliminary data.</text>
</comment>
<gene>
    <name evidence="2" type="ORF">M8C21_025186</name>
</gene>
<feature type="compositionally biased region" description="Basic and acidic residues" evidence="1">
    <location>
        <begin position="325"/>
        <end position="344"/>
    </location>
</feature>
<dbReference type="PANTHER" id="PTHR31390">
    <property type="entry name" value="EXPRESSED PROTEIN"/>
    <property type="match status" value="1"/>
</dbReference>
<organism evidence="2 3">
    <name type="scientific">Ambrosia artemisiifolia</name>
    <name type="common">Common ragweed</name>
    <dbReference type="NCBI Taxonomy" id="4212"/>
    <lineage>
        <taxon>Eukaryota</taxon>
        <taxon>Viridiplantae</taxon>
        <taxon>Streptophyta</taxon>
        <taxon>Embryophyta</taxon>
        <taxon>Tracheophyta</taxon>
        <taxon>Spermatophyta</taxon>
        <taxon>Magnoliopsida</taxon>
        <taxon>eudicotyledons</taxon>
        <taxon>Gunneridae</taxon>
        <taxon>Pentapetalae</taxon>
        <taxon>asterids</taxon>
        <taxon>campanulids</taxon>
        <taxon>Asterales</taxon>
        <taxon>Asteraceae</taxon>
        <taxon>Asteroideae</taxon>
        <taxon>Heliantheae alliance</taxon>
        <taxon>Heliantheae</taxon>
        <taxon>Ambrosia</taxon>
    </lineage>
</organism>
<name>A0AAD5G3B6_AMBAR</name>
<dbReference type="Proteomes" id="UP001206925">
    <property type="component" value="Unassembled WGS sequence"/>
</dbReference>
<sequence>MGDPISSRSKCGETLRSKFELEKRRMSYTDFHYQDVKTRLHMAASPSSQTQEDGNRDEIVRHMSNLPSYLATRKDKALNFGVMDWSKLQKWQYQQLNRCSPSSSYSSPLISTERSTPRSTPQSTVGQRFSYSDQRPPRVTLQSHFDMSSCSRNVSKLQDFYSPKLQESESSTDTSNYKSSPVSLKGKMKIQEPFQRTRGIDEVERRKTIVYSPTLSHEKSETDEKSRPYQKNNAFEVKRPSFSSKNSDQNTGNLTASKLRSMSPIRRFSFGNTKRTESPVSQRAMTDNNNNNTRVSTRSHSSPLRRLFEPLFPLKATNSRQYMESPREDSVTKPNSKMDMRNDTCEPTSTRQALFQSAVKNGRPLFTFAIENNNILAATVRDLSSSGKDNSSHWIYKFFTVDEIKKKNVSWLSNSRKDKGHGYAPNVTAQMTVTNRSIYNCDTREFSLFRVNPYDEHAAIVVKFSRNVENEQENQERFSTTVILPGGNHGVSSNGKPSPLTDRWRSGGVCDCGGWDLGCRLRVLTNQVQSSGRSNSPNGQFELFFQGDVMNKKHFFNLCPMKEGIFSVEFNSSVSPLQAFATCISVVECRKSSQHQESTTYVAKRVTNDPNPVRFASFPPLSPVGRV</sequence>
<dbReference type="PANTHER" id="PTHR31390:SF17">
    <property type="entry name" value="TUBBY C-TERMINAL-LIKE DOMAIN-CONTAINING PROTEIN"/>
    <property type="match status" value="1"/>
</dbReference>
<feature type="compositionally biased region" description="Polar residues" evidence="1">
    <location>
        <begin position="168"/>
        <end position="182"/>
    </location>
</feature>
<reference evidence="2" key="1">
    <citation type="submission" date="2022-06" db="EMBL/GenBank/DDBJ databases">
        <title>Uncovering the hologenomic basis of an extraordinary plant invasion.</title>
        <authorList>
            <person name="Bieker V.C."/>
            <person name="Martin M.D."/>
            <person name="Gilbert T."/>
            <person name="Hodgins K."/>
            <person name="Battlay P."/>
            <person name="Petersen B."/>
            <person name="Wilson J."/>
        </authorList>
    </citation>
    <scope>NUCLEOTIDE SEQUENCE</scope>
    <source>
        <strain evidence="2">AA19_3_7</strain>
        <tissue evidence="2">Leaf</tissue>
    </source>
</reference>
<evidence type="ECO:0000313" key="3">
    <source>
        <dbReference type="Proteomes" id="UP001206925"/>
    </source>
</evidence>
<dbReference type="InterPro" id="IPR021916">
    <property type="entry name" value="DUF3527"/>
</dbReference>
<keyword evidence="3" id="KW-1185">Reference proteome</keyword>
<dbReference type="AlphaFoldDB" id="A0AAD5G3B6"/>
<evidence type="ECO:0000313" key="2">
    <source>
        <dbReference type="EMBL" id="KAI7726612.1"/>
    </source>
</evidence>
<protein>
    <submittedName>
        <fullName evidence="2">Uncharacterized protein</fullName>
    </submittedName>
</protein>
<feature type="region of interest" description="Disordered" evidence="1">
    <location>
        <begin position="270"/>
        <end position="302"/>
    </location>
</feature>
<feature type="region of interest" description="Disordered" evidence="1">
    <location>
        <begin position="320"/>
        <end position="345"/>
    </location>
</feature>
<feature type="compositionally biased region" description="Polar residues" evidence="1">
    <location>
        <begin position="109"/>
        <end position="133"/>
    </location>
</feature>
<dbReference type="EMBL" id="JAMZMK010011625">
    <property type="protein sequence ID" value="KAI7726612.1"/>
    <property type="molecule type" value="Genomic_DNA"/>
</dbReference>
<dbReference type="Pfam" id="PF12043">
    <property type="entry name" value="DUF3527"/>
    <property type="match status" value="1"/>
</dbReference>
<feature type="region of interest" description="Disordered" evidence="1">
    <location>
        <begin position="98"/>
        <end position="136"/>
    </location>
</feature>